<evidence type="ECO:0000259" key="1">
    <source>
        <dbReference type="Pfam" id="PF01476"/>
    </source>
</evidence>
<dbReference type="InterPro" id="IPR036779">
    <property type="entry name" value="LysM_dom_sf"/>
</dbReference>
<name>A0A8S5S953_9CAUD</name>
<evidence type="ECO:0000313" key="2">
    <source>
        <dbReference type="EMBL" id="DAF47250.1"/>
    </source>
</evidence>
<protein>
    <submittedName>
        <fullName evidence="2">Tail assembly protein</fullName>
    </submittedName>
</protein>
<dbReference type="Gene3D" id="3.10.350.10">
    <property type="entry name" value="LysM domain"/>
    <property type="match status" value="1"/>
</dbReference>
<accession>A0A8S5S953</accession>
<proteinExistence type="predicted"/>
<dbReference type="Pfam" id="PF01476">
    <property type="entry name" value="LysM"/>
    <property type="match status" value="1"/>
</dbReference>
<dbReference type="EMBL" id="BK032552">
    <property type="protein sequence ID" value="DAF47250.1"/>
    <property type="molecule type" value="Genomic_DNA"/>
</dbReference>
<organism evidence="2">
    <name type="scientific">Siphoviridae sp. ctb3910</name>
    <dbReference type="NCBI Taxonomy" id="2827897"/>
    <lineage>
        <taxon>Viruses</taxon>
        <taxon>Duplodnaviria</taxon>
        <taxon>Heunggongvirae</taxon>
        <taxon>Uroviricota</taxon>
        <taxon>Caudoviricetes</taxon>
    </lineage>
</organism>
<dbReference type="CDD" id="cd00118">
    <property type="entry name" value="LysM"/>
    <property type="match status" value="1"/>
</dbReference>
<feature type="domain" description="LysM" evidence="1">
    <location>
        <begin position="173"/>
        <end position="226"/>
    </location>
</feature>
<sequence>MVEIYLNGDGDSLRLPVVPSEFNKIVNADISSESIVKKGKVNIYNGYEPSAMSISCFFPHEGANYHFATSSGDPYSYVNKLEKWCREGTRLRYIVTGTSINVPVRISHFEYSERDSSGDVYYTLDLKEDEDINIPTWQPGPVSGNPKNPIPNKVYSRNKPTIDLSKQASGKSHTVKHGEYLYLIAQKYYGDGRKYKKITSNAENLKRYPSLKNSNIIYSDWKLVIP</sequence>
<dbReference type="InterPro" id="IPR018392">
    <property type="entry name" value="LysM"/>
</dbReference>
<reference evidence="2" key="1">
    <citation type="journal article" date="2021" name="Proc. Natl. Acad. Sci. U.S.A.">
        <title>A Catalog of Tens of Thousands of Viruses from Human Metagenomes Reveals Hidden Associations with Chronic Diseases.</title>
        <authorList>
            <person name="Tisza M.J."/>
            <person name="Buck C.B."/>
        </authorList>
    </citation>
    <scope>NUCLEOTIDE SEQUENCE</scope>
    <source>
        <strain evidence="2">Ctb3910</strain>
    </source>
</reference>